<organism evidence="1 2">
    <name type="scientific">Acuticoccus sediminis</name>
    <dbReference type="NCBI Taxonomy" id="2184697"/>
    <lineage>
        <taxon>Bacteria</taxon>
        <taxon>Pseudomonadati</taxon>
        <taxon>Pseudomonadota</taxon>
        <taxon>Alphaproteobacteria</taxon>
        <taxon>Hyphomicrobiales</taxon>
        <taxon>Amorphaceae</taxon>
        <taxon>Acuticoccus</taxon>
    </lineage>
</organism>
<proteinExistence type="predicted"/>
<evidence type="ECO:0000313" key="1">
    <source>
        <dbReference type="EMBL" id="RAI00226.1"/>
    </source>
</evidence>
<accession>A0A8B2NL44</accession>
<reference evidence="1 2" key="1">
    <citation type="submission" date="2018-05" db="EMBL/GenBank/DDBJ databases">
        <title>Acuticoccus sediminis sp. nov., isolated from deep-sea sediment of Indian Ocean.</title>
        <authorList>
            <person name="Liu X."/>
            <person name="Lai Q."/>
            <person name="Du Y."/>
            <person name="Sun F."/>
            <person name="Zhang X."/>
            <person name="Wang S."/>
            <person name="Shao Z."/>
        </authorList>
    </citation>
    <scope>NUCLEOTIDE SEQUENCE [LARGE SCALE GENOMIC DNA]</scope>
    <source>
        <strain evidence="1 2">PTG4-2</strain>
    </source>
</reference>
<evidence type="ECO:0000313" key="2">
    <source>
        <dbReference type="Proteomes" id="UP000249590"/>
    </source>
</evidence>
<name>A0A8B2NL44_9HYPH</name>
<dbReference type="AlphaFoldDB" id="A0A8B2NL44"/>
<protein>
    <submittedName>
        <fullName evidence="1">Uncharacterized protein</fullName>
    </submittedName>
</protein>
<dbReference type="Proteomes" id="UP000249590">
    <property type="component" value="Unassembled WGS sequence"/>
</dbReference>
<dbReference type="EMBL" id="QHHQ01000004">
    <property type="protein sequence ID" value="RAI00226.1"/>
    <property type="molecule type" value="Genomic_DNA"/>
</dbReference>
<comment type="caution">
    <text evidence="1">The sequence shown here is derived from an EMBL/GenBank/DDBJ whole genome shotgun (WGS) entry which is preliminary data.</text>
</comment>
<gene>
    <name evidence="1" type="ORF">DLJ53_21205</name>
</gene>
<dbReference type="OrthoDB" id="9921809at2"/>
<keyword evidence="2" id="KW-1185">Reference proteome</keyword>
<dbReference type="RefSeq" id="WP_111348914.1">
    <property type="nucleotide sequence ID" value="NZ_QHHQ01000004.1"/>
</dbReference>
<sequence>MNGMLQHFTVLRSEERALDWAAVLEIVTRELIFRNAGSAVCGDALDMVVGGTRVRLEQVGARYEAPDDGLDPIRVWEPSAALGAHQSHVRMTVTPRDSSELAALLGMKVGLTLAAAIAEAGGDVLAIHSLPNDLFLPPDVVETVLAAFGSGEVPHEILVQYAPYHPQNDGLHGTVGMMTKGLLPLTGFEIAVAPTLTGGSEEMYQCAAAAVRRQLVEGVPLRDREEIETDAGTMLVRLVAEWLIPGVPMAVLLPAGALVEAETLCVRPDLSEARTGAPAPAMAPRRRSLLARILGAGLKGANDGAAY</sequence>